<dbReference type="AlphaFoldDB" id="S2DK91"/>
<accession>S2DK91</accession>
<comment type="caution">
    <text evidence="1">The sequence shown here is derived from an EMBL/GenBank/DDBJ whole genome shotgun (WGS) entry which is preliminary data.</text>
</comment>
<name>S2DK91_INDAL</name>
<protein>
    <submittedName>
        <fullName evidence="1">Uncharacterized protein</fullName>
    </submittedName>
</protein>
<evidence type="ECO:0000313" key="1">
    <source>
        <dbReference type="EMBL" id="EOZ92411.1"/>
    </source>
</evidence>
<keyword evidence="2" id="KW-1185">Reference proteome</keyword>
<dbReference type="EMBL" id="ALWO02000052">
    <property type="protein sequence ID" value="EOZ92411.1"/>
    <property type="molecule type" value="Genomic_DNA"/>
</dbReference>
<evidence type="ECO:0000313" key="2">
    <source>
        <dbReference type="Proteomes" id="UP000006073"/>
    </source>
</evidence>
<gene>
    <name evidence="1" type="ORF">A33Q_4504</name>
</gene>
<dbReference type="STRING" id="1189612.A33Q_4504"/>
<proteinExistence type="predicted"/>
<organism evidence="1 2">
    <name type="scientific">Indibacter alkaliphilus (strain CCUG 57479 / KCTC 22604 / LW1)</name>
    <dbReference type="NCBI Taxonomy" id="1189612"/>
    <lineage>
        <taxon>Bacteria</taxon>
        <taxon>Pseudomonadati</taxon>
        <taxon>Bacteroidota</taxon>
        <taxon>Cytophagia</taxon>
        <taxon>Cytophagales</taxon>
        <taxon>Cyclobacteriaceae</taxon>
    </lineage>
</organism>
<sequence length="53" mass="6081">MWEGGCVNEELESLSGFGFNRMGFISILLNYVAVLHKQEKHAYTAPIAEIYRF</sequence>
<dbReference type="Proteomes" id="UP000006073">
    <property type="component" value="Unassembled WGS sequence"/>
</dbReference>
<reference evidence="1 2" key="1">
    <citation type="journal article" date="2013" name="Genome Announc.">
        <title>Draft Genome Sequence of Indibacter alkaliphilus Strain LW1T, Isolated from Lonar Lake, a Haloalkaline Lake in the Buldana District of Maharashtra, India.</title>
        <authorList>
            <person name="Singh A."/>
            <person name="Kumar Jangir P."/>
            <person name="Sharma R."/>
            <person name="Singh A."/>
            <person name="Kumar Pinnaka A."/>
            <person name="Shivaji S."/>
        </authorList>
    </citation>
    <scope>NUCLEOTIDE SEQUENCE [LARGE SCALE GENOMIC DNA]</scope>
    <source>
        <strain evidence="2">CCUG 57479 / KCTC 22604 / LW1</strain>
    </source>
</reference>